<evidence type="ECO:0000256" key="4">
    <source>
        <dbReference type="ARBA" id="ARBA00022741"/>
    </source>
</evidence>
<dbReference type="InterPro" id="IPR000719">
    <property type="entry name" value="Prot_kinase_dom"/>
</dbReference>
<dbReference type="AlphaFoldDB" id="B8C949"/>
<evidence type="ECO:0000256" key="2">
    <source>
        <dbReference type="ARBA" id="ARBA00022553"/>
    </source>
</evidence>
<dbReference type="FunFam" id="3.30.200.20:FF:000042">
    <property type="entry name" value="Aurora kinase A"/>
    <property type="match status" value="1"/>
</dbReference>
<evidence type="ECO:0000259" key="10">
    <source>
        <dbReference type="PROSITE" id="PS51285"/>
    </source>
</evidence>
<dbReference type="GeneID" id="7451061"/>
<evidence type="ECO:0000256" key="8">
    <source>
        <dbReference type="RuleBase" id="RU000304"/>
    </source>
</evidence>
<protein>
    <submittedName>
        <fullName evidence="11">Probable protein kinase</fullName>
    </submittedName>
</protein>
<keyword evidence="2" id="KW-0597">Phosphoprotein</keyword>
<dbReference type="HOGENOM" id="CLU_000288_63_5_1"/>
<dbReference type="GO" id="GO:0004674">
    <property type="term" value="F:protein serine/threonine kinase activity"/>
    <property type="evidence" value="ECO:0000318"/>
    <property type="project" value="GO_Central"/>
</dbReference>
<dbReference type="eggNOG" id="KOG0598">
    <property type="taxonomic scope" value="Eukaryota"/>
</dbReference>
<keyword evidence="5 11" id="KW-0418">Kinase</keyword>
<dbReference type="PROSITE" id="PS00107">
    <property type="entry name" value="PROTEIN_KINASE_ATP"/>
    <property type="match status" value="1"/>
</dbReference>
<dbReference type="PROSITE" id="PS00108">
    <property type="entry name" value="PROTEIN_KINASE_ST"/>
    <property type="match status" value="1"/>
</dbReference>
<dbReference type="InterPro" id="IPR011009">
    <property type="entry name" value="Kinase-like_dom_sf"/>
</dbReference>
<evidence type="ECO:0000313" key="11">
    <source>
        <dbReference type="EMBL" id="EED89988.1"/>
    </source>
</evidence>
<gene>
    <name evidence="11" type="ORF">THAPSDRAFT_36411</name>
</gene>
<dbReference type="SUPFAM" id="SSF56112">
    <property type="entry name" value="Protein kinase-like (PK-like)"/>
    <property type="match status" value="1"/>
</dbReference>
<dbReference type="PaxDb" id="35128-Thaps36411"/>
<evidence type="ECO:0000256" key="1">
    <source>
        <dbReference type="ARBA" id="ARBA00022527"/>
    </source>
</evidence>
<dbReference type="CDD" id="cd05123">
    <property type="entry name" value="STKc_AGC"/>
    <property type="match status" value="1"/>
</dbReference>
<evidence type="ECO:0000313" key="12">
    <source>
        <dbReference type="Proteomes" id="UP000001449"/>
    </source>
</evidence>
<dbReference type="OMA" id="GWAVEYC"/>
<evidence type="ECO:0000256" key="5">
    <source>
        <dbReference type="ARBA" id="ARBA00022777"/>
    </source>
</evidence>
<keyword evidence="3" id="KW-0808">Transferase</keyword>
<dbReference type="STRING" id="35128.B8C949"/>
<dbReference type="PROSITE" id="PS51285">
    <property type="entry name" value="AGC_KINASE_CTER"/>
    <property type="match status" value="1"/>
</dbReference>
<keyword evidence="4 7" id="KW-0547">Nucleotide-binding</keyword>
<dbReference type="InterPro" id="IPR000961">
    <property type="entry name" value="AGC-kinase_C"/>
</dbReference>
<dbReference type="Gene3D" id="1.10.510.10">
    <property type="entry name" value="Transferase(Phosphotransferase) domain 1"/>
    <property type="match status" value="1"/>
</dbReference>
<dbReference type="InterPro" id="IPR045270">
    <property type="entry name" value="STKc_AGC"/>
</dbReference>
<dbReference type="GO" id="GO:0005737">
    <property type="term" value="C:cytoplasm"/>
    <property type="evidence" value="ECO:0000318"/>
    <property type="project" value="GO_Central"/>
</dbReference>
<feature type="non-terminal residue" evidence="11">
    <location>
        <position position="311"/>
    </location>
</feature>
<reference evidence="11 12" key="2">
    <citation type="journal article" date="2008" name="Nature">
        <title>The Phaeodactylum genome reveals the evolutionary history of diatom genomes.</title>
        <authorList>
            <person name="Bowler C."/>
            <person name="Allen A.E."/>
            <person name="Badger J.H."/>
            <person name="Grimwood J."/>
            <person name="Jabbari K."/>
            <person name="Kuo A."/>
            <person name="Maheswari U."/>
            <person name="Martens C."/>
            <person name="Maumus F."/>
            <person name="Otillar R.P."/>
            <person name="Rayko E."/>
            <person name="Salamov A."/>
            <person name="Vandepoele K."/>
            <person name="Beszteri B."/>
            <person name="Gruber A."/>
            <person name="Heijde M."/>
            <person name="Katinka M."/>
            <person name="Mock T."/>
            <person name="Valentin K."/>
            <person name="Verret F."/>
            <person name="Berges J.A."/>
            <person name="Brownlee C."/>
            <person name="Cadoret J.P."/>
            <person name="Chiovitti A."/>
            <person name="Choi C.J."/>
            <person name="Coesel S."/>
            <person name="De Martino A."/>
            <person name="Detter J.C."/>
            <person name="Durkin C."/>
            <person name="Falciatore A."/>
            <person name="Fournet J."/>
            <person name="Haruta M."/>
            <person name="Huysman M.J."/>
            <person name="Jenkins B.D."/>
            <person name="Jiroutova K."/>
            <person name="Jorgensen R.E."/>
            <person name="Joubert Y."/>
            <person name="Kaplan A."/>
            <person name="Kroger N."/>
            <person name="Kroth P.G."/>
            <person name="La Roche J."/>
            <person name="Lindquist E."/>
            <person name="Lommer M."/>
            <person name="Martin-Jezequel V."/>
            <person name="Lopez P.J."/>
            <person name="Lucas S."/>
            <person name="Mangogna M."/>
            <person name="McGinnis K."/>
            <person name="Medlin L.K."/>
            <person name="Montsant A."/>
            <person name="Oudot-Le Secq M.P."/>
            <person name="Napoli C."/>
            <person name="Obornik M."/>
            <person name="Parker M.S."/>
            <person name="Petit J.L."/>
            <person name="Porcel B.M."/>
            <person name="Poulsen N."/>
            <person name="Robison M."/>
            <person name="Rychlewski L."/>
            <person name="Rynearson T.A."/>
            <person name="Schmutz J."/>
            <person name="Shapiro H."/>
            <person name="Siaut M."/>
            <person name="Stanley M."/>
            <person name="Sussman M.R."/>
            <person name="Taylor A.R."/>
            <person name="Vardi A."/>
            <person name="von Dassow P."/>
            <person name="Vyverman W."/>
            <person name="Willis A."/>
            <person name="Wyrwicz L.S."/>
            <person name="Rokhsar D.S."/>
            <person name="Weissenbach J."/>
            <person name="Armbrust E.V."/>
            <person name="Green B.R."/>
            <person name="Van de Peer Y."/>
            <person name="Grigoriev I.V."/>
        </authorList>
    </citation>
    <scope>NUCLEOTIDE SEQUENCE [LARGE SCALE GENOMIC DNA]</scope>
    <source>
        <strain evidence="11 12">CCMP1335</strain>
    </source>
</reference>
<dbReference type="Gene3D" id="3.30.200.20">
    <property type="entry name" value="Phosphorylase Kinase, domain 1"/>
    <property type="match status" value="1"/>
</dbReference>
<evidence type="ECO:0000256" key="7">
    <source>
        <dbReference type="PROSITE-ProRule" id="PRU10141"/>
    </source>
</evidence>
<accession>B8C949</accession>
<dbReference type="RefSeq" id="XP_002292792.1">
    <property type="nucleotide sequence ID" value="XM_002292756.1"/>
</dbReference>
<organism evidence="11 12">
    <name type="scientific">Thalassiosira pseudonana</name>
    <name type="common">Marine diatom</name>
    <name type="synonym">Cyclotella nana</name>
    <dbReference type="NCBI Taxonomy" id="35128"/>
    <lineage>
        <taxon>Eukaryota</taxon>
        <taxon>Sar</taxon>
        <taxon>Stramenopiles</taxon>
        <taxon>Ochrophyta</taxon>
        <taxon>Bacillariophyta</taxon>
        <taxon>Coscinodiscophyceae</taxon>
        <taxon>Thalassiosirophycidae</taxon>
        <taxon>Thalassiosirales</taxon>
        <taxon>Thalassiosiraceae</taxon>
        <taxon>Thalassiosira</taxon>
    </lineage>
</organism>
<feature type="domain" description="AGC-kinase C-terminal" evidence="10">
    <location>
        <begin position="279"/>
        <end position="311"/>
    </location>
</feature>
<dbReference type="GO" id="GO:0005524">
    <property type="term" value="F:ATP binding"/>
    <property type="evidence" value="ECO:0007669"/>
    <property type="project" value="UniProtKB-UniRule"/>
</dbReference>
<dbReference type="PANTHER" id="PTHR24351">
    <property type="entry name" value="RIBOSOMAL PROTEIN S6 KINASE"/>
    <property type="match status" value="1"/>
</dbReference>
<dbReference type="PIRSF" id="PIRSF000654">
    <property type="entry name" value="Integrin-linked_kinase"/>
    <property type="match status" value="1"/>
</dbReference>
<feature type="binding site" evidence="7">
    <location>
        <position position="32"/>
    </location>
    <ligand>
        <name>ATP</name>
        <dbReference type="ChEBI" id="CHEBI:30616"/>
    </ligand>
</feature>
<dbReference type="InParanoid" id="B8C949"/>
<reference evidence="11 12" key="1">
    <citation type="journal article" date="2004" name="Science">
        <title>The genome of the diatom Thalassiosira pseudonana: ecology, evolution, and metabolism.</title>
        <authorList>
            <person name="Armbrust E.V."/>
            <person name="Berges J.A."/>
            <person name="Bowler C."/>
            <person name="Green B.R."/>
            <person name="Martinez D."/>
            <person name="Putnam N.H."/>
            <person name="Zhou S."/>
            <person name="Allen A.E."/>
            <person name="Apt K.E."/>
            <person name="Bechner M."/>
            <person name="Brzezinski M.A."/>
            <person name="Chaal B.K."/>
            <person name="Chiovitti A."/>
            <person name="Davis A.K."/>
            <person name="Demarest M.S."/>
            <person name="Detter J.C."/>
            <person name="Glavina T."/>
            <person name="Goodstein D."/>
            <person name="Hadi M.Z."/>
            <person name="Hellsten U."/>
            <person name="Hildebrand M."/>
            <person name="Jenkins B.D."/>
            <person name="Jurka J."/>
            <person name="Kapitonov V.V."/>
            <person name="Kroger N."/>
            <person name="Lau W.W."/>
            <person name="Lane T.W."/>
            <person name="Larimer F.W."/>
            <person name="Lippmeier J.C."/>
            <person name="Lucas S."/>
            <person name="Medina M."/>
            <person name="Montsant A."/>
            <person name="Obornik M."/>
            <person name="Parker M.S."/>
            <person name="Palenik B."/>
            <person name="Pazour G.J."/>
            <person name="Richardson P.M."/>
            <person name="Rynearson T.A."/>
            <person name="Saito M.A."/>
            <person name="Schwartz D.C."/>
            <person name="Thamatrakoln K."/>
            <person name="Valentin K."/>
            <person name="Vardi A."/>
            <person name="Wilkerson F.P."/>
            <person name="Rokhsar D.S."/>
        </authorList>
    </citation>
    <scope>NUCLEOTIDE SEQUENCE [LARGE SCALE GENOMIC DNA]</scope>
    <source>
        <strain evidence="11 12">CCMP1335</strain>
    </source>
</reference>
<dbReference type="KEGG" id="tps:THAPSDRAFT_36411"/>
<keyword evidence="1 8" id="KW-0723">Serine/threonine-protein kinase</keyword>
<keyword evidence="12" id="KW-1185">Reference proteome</keyword>
<sequence length="311" mass="34768">KDFELLKVIGMGAFGKVLQVRNRHSSQILAMKVISKRLLRRKISYVDNVLAERNILSKIADHPFIVTMHASFQTKEKLFIIMDFCAGGELFLKLGREGIFRERTAAFYLAEITLALEHLHSVNVLHRDLKPENILLGSDGHCRLTDFGLAKDFTGSGSSGDASEDGRARTLCGTMEYMAPEMVARKWYGKGADFWSLGCIAYEMLSGDPPFNACKKGSKELFRKIMNERIRMPDGASASACKLLKGLLNRDASKRLGATKGTMFEVGGVGALKKEPFFVGLDWGKLELKEIEPPEDFSVSNDEDLRHFHDE</sequence>
<name>B8C949_THAPS</name>
<proteinExistence type="inferred from homology"/>
<dbReference type="Proteomes" id="UP000001449">
    <property type="component" value="Chromosome 10"/>
</dbReference>
<evidence type="ECO:0000256" key="3">
    <source>
        <dbReference type="ARBA" id="ARBA00022679"/>
    </source>
</evidence>
<comment type="similarity">
    <text evidence="8">Belongs to the protein kinase superfamily.</text>
</comment>
<dbReference type="PROSITE" id="PS50011">
    <property type="entry name" value="PROTEIN_KINASE_DOM"/>
    <property type="match status" value="1"/>
</dbReference>
<feature type="domain" description="Protein kinase" evidence="9">
    <location>
        <begin position="3"/>
        <end position="278"/>
    </location>
</feature>
<dbReference type="EMBL" id="CM000646">
    <property type="protein sequence ID" value="EED89988.1"/>
    <property type="molecule type" value="Genomic_DNA"/>
</dbReference>
<dbReference type="InterPro" id="IPR017441">
    <property type="entry name" value="Protein_kinase_ATP_BS"/>
</dbReference>
<dbReference type="InterPro" id="IPR008271">
    <property type="entry name" value="Ser/Thr_kinase_AS"/>
</dbReference>
<keyword evidence="6 7" id="KW-0067">ATP-binding</keyword>
<dbReference type="FunFam" id="1.10.510.10:FF:000048">
    <property type="entry name" value="Protein kinase C"/>
    <property type="match status" value="1"/>
</dbReference>
<dbReference type="SMART" id="SM00220">
    <property type="entry name" value="S_TKc"/>
    <property type="match status" value="1"/>
</dbReference>
<dbReference type="Pfam" id="PF00069">
    <property type="entry name" value="Pkinase"/>
    <property type="match status" value="1"/>
</dbReference>
<evidence type="ECO:0000256" key="6">
    <source>
        <dbReference type="ARBA" id="ARBA00022840"/>
    </source>
</evidence>
<evidence type="ECO:0000259" key="9">
    <source>
        <dbReference type="PROSITE" id="PS50011"/>
    </source>
</evidence>